<feature type="domain" description="PX" evidence="2">
    <location>
        <begin position="213"/>
        <end position="406"/>
    </location>
</feature>
<dbReference type="OMA" id="MGWLEGI"/>
<organism evidence="3 4">
    <name type="scientific">Pyronema omphalodes (strain CBS 100304)</name>
    <name type="common">Pyronema confluens</name>
    <dbReference type="NCBI Taxonomy" id="1076935"/>
    <lineage>
        <taxon>Eukaryota</taxon>
        <taxon>Fungi</taxon>
        <taxon>Dikarya</taxon>
        <taxon>Ascomycota</taxon>
        <taxon>Pezizomycotina</taxon>
        <taxon>Pezizomycetes</taxon>
        <taxon>Pezizales</taxon>
        <taxon>Pyronemataceae</taxon>
        <taxon>Pyronema</taxon>
    </lineage>
</organism>
<feature type="region of interest" description="Disordered" evidence="1">
    <location>
        <begin position="878"/>
        <end position="914"/>
    </location>
</feature>
<dbReference type="GO" id="GO:0035091">
    <property type="term" value="F:phosphatidylinositol binding"/>
    <property type="evidence" value="ECO:0007669"/>
    <property type="project" value="InterPro"/>
</dbReference>
<dbReference type="PANTHER" id="PTHR47185">
    <property type="entry name" value="PX DOMAIN-CONTAINING PROTEIN YPR097W"/>
    <property type="match status" value="1"/>
</dbReference>
<dbReference type="InterPro" id="IPR001683">
    <property type="entry name" value="PX_dom"/>
</dbReference>
<evidence type="ECO:0000259" key="2">
    <source>
        <dbReference type="PROSITE" id="PS50195"/>
    </source>
</evidence>
<protein>
    <submittedName>
        <fullName evidence="3">Similar to PX domain-containing protein C1450.12 acc. no. Q9Y7N9</fullName>
    </submittedName>
</protein>
<dbReference type="eggNOG" id="KOG2273">
    <property type="taxonomic scope" value="Eukaryota"/>
</dbReference>
<dbReference type="InterPro" id="IPR036871">
    <property type="entry name" value="PX_dom_sf"/>
</dbReference>
<name>U4LI09_PYROM</name>
<gene>
    <name evidence="3" type="ORF">PCON_11503</name>
</gene>
<evidence type="ECO:0000256" key="1">
    <source>
        <dbReference type="SAM" id="MobiDB-lite"/>
    </source>
</evidence>
<dbReference type="Pfam" id="PF00787">
    <property type="entry name" value="PX"/>
    <property type="match status" value="1"/>
</dbReference>
<dbReference type="PANTHER" id="PTHR47185:SF1">
    <property type="entry name" value="PX DOMAIN-CONTAINING PROTEIN YPR097W"/>
    <property type="match status" value="1"/>
</dbReference>
<dbReference type="Gene3D" id="3.30.1520.10">
    <property type="entry name" value="Phox-like domain"/>
    <property type="match status" value="1"/>
</dbReference>
<dbReference type="OrthoDB" id="2117459at2759"/>
<dbReference type="SMART" id="SM00312">
    <property type="entry name" value="PX"/>
    <property type="match status" value="1"/>
</dbReference>
<evidence type="ECO:0000313" key="3">
    <source>
        <dbReference type="EMBL" id="CCX11909.1"/>
    </source>
</evidence>
<dbReference type="InterPro" id="IPR024555">
    <property type="entry name" value="PX-associated"/>
</dbReference>
<keyword evidence="4" id="KW-1185">Reference proteome</keyword>
<feature type="compositionally biased region" description="Acidic residues" evidence="1">
    <location>
        <begin position="880"/>
        <end position="893"/>
    </location>
</feature>
<dbReference type="CDD" id="cd06869">
    <property type="entry name" value="PX_UP2_fungi"/>
    <property type="match status" value="1"/>
</dbReference>
<dbReference type="Proteomes" id="UP000018144">
    <property type="component" value="Unassembled WGS sequence"/>
</dbReference>
<sequence>MPGPPSPPPSTVGSGSSSELVQQIEQLEINGQQQRNGITSKNVLTGKQEHYLKRELISRQVKQEIGELNSPTALERFGAPFKSPLGEVEPIDSELPILRYIFVNHLRNFPFLDQAKEKEFWQDRVQVFLESFAKKSISSSEDRLEETKRRKIALKCEKIVELMMNSGIPTASGYEERVSFNEIEAAGGADRNAQESALLANVPEGHWINGWDVNVACVRQVSIRRTVRYHMHAEFILRVKREGMDDVVVGRRYGAFVKLHRDLRNELPGKVLPPVPRKIKTSQTAYSSVILSTSADDDAASISSVESSVSASTAKSTPQAPTPTNSHKKTLSLGSSLGSAFGFGSSRNASGLSFSSDRQRDPQPIKLWRENQRVSLRAFMRSLLEDNQVANSEAMSMFLLSEPVKLNEEELEDEARRRAMDEVRLEEQKKFYELARERARELDVYMEGFRKDIVEANGLTKLFSEIRQKNKLADLDIQYRKFAEWLRIEVAAAIYHIFLAEDNAAELFAQGKRIHSLMPYGVIKNVIRFTNPAAVMSTVLNLFTAAPMGTKSLMQRVFTVAINDGIRHIQKSVDVLITRIGDKAICERLKLFTSASEDVKNELRKDATETGQDLVLVILRSNNPQLGEKILQETINKTEDNYLDYKSALNNIHDEVKKSAQLFAYLQQLLKLYTRIRDKQMMKELIDQPVTIMLFCDLFRIFYEPLVRVYKSANVYNSVTDFAVFIDDMIGVIEKAQSQDMSTDPNMTVQSFIDLCARHENNFYSFVHEVHINDDGLFDKLMGWLEGILEFLRKGPASKKKLDMCALFTDAVEKGIIDEKKAKGEIDQLIDWQTRRRKWHQDKTRQKMAGDGKDRGSWGSFSAADFGVDETDMVSLAAADESDDEGIEEDDNTGDPIETERKRRQKYSEHLKAKAGEPVKPVIVEIAKLGPDFLGALREVLAE</sequence>
<evidence type="ECO:0000313" key="4">
    <source>
        <dbReference type="Proteomes" id="UP000018144"/>
    </source>
</evidence>
<dbReference type="SUPFAM" id="SSF64268">
    <property type="entry name" value="PX domain"/>
    <property type="match status" value="1"/>
</dbReference>
<dbReference type="InterPro" id="IPR024554">
    <property type="entry name" value="LEC1-like_C"/>
</dbReference>
<dbReference type="AlphaFoldDB" id="U4LI09"/>
<feature type="compositionally biased region" description="Low complexity" evidence="1">
    <location>
        <begin position="306"/>
        <end position="317"/>
    </location>
</feature>
<feature type="region of interest" description="Disordered" evidence="1">
    <location>
        <begin position="306"/>
        <end position="331"/>
    </location>
</feature>
<proteinExistence type="predicted"/>
<reference evidence="3 4" key="1">
    <citation type="journal article" date="2013" name="PLoS Genet.">
        <title>The genome and development-dependent transcriptomes of Pyronema confluens: a window into fungal evolution.</title>
        <authorList>
            <person name="Traeger S."/>
            <person name="Altegoer F."/>
            <person name="Freitag M."/>
            <person name="Gabaldon T."/>
            <person name="Kempken F."/>
            <person name="Kumar A."/>
            <person name="Marcet-Houben M."/>
            <person name="Poggeler S."/>
            <person name="Stajich J.E."/>
            <person name="Nowrousian M."/>
        </authorList>
    </citation>
    <scope>NUCLEOTIDE SEQUENCE [LARGE SCALE GENOMIC DNA]</scope>
    <source>
        <strain evidence="4">CBS 100304</strain>
        <tissue evidence="3">Vegetative mycelium</tissue>
    </source>
</reference>
<dbReference type="InterPro" id="IPR047168">
    <property type="entry name" value="LEC1-like"/>
</dbReference>
<accession>U4LI09</accession>
<feature type="compositionally biased region" description="Basic and acidic residues" evidence="1">
    <location>
        <begin position="898"/>
        <end position="914"/>
    </location>
</feature>
<dbReference type="PROSITE" id="PS50195">
    <property type="entry name" value="PX"/>
    <property type="match status" value="1"/>
</dbReference>
<dbReference type="EMBL" id="HF935654">
    <property type="protein sequence ID" value="CCX11909.1"/>
    <property type="molecule type" value="Genomic_DNA"/>
</dbReference>
<dbReference type="STRING" id="1076935.U4LI09"/>
<dbReference type="Pfam" id="PF12825">
    <property type="entry name" value="DUF3818"/>
    <property type="match status" value="1"/>
</dbReference>
<dbReference type="Pfam" id="PF12828">
    <property type="entry name" value="PXB"/>
    <property type="match status" value="1"/>
</dbReference>